<dbReference type="RefSeq" id="WP_220340614.1">
    <property type="nucleotide sequence ID" value="NZ_JAEUAX010000016.1"/>
</dbReference>
<evidence type="ECO:0000256" key="2">
    <source>
        <dbReference type="ARBA" id="ARBA00022801"/>
    </source>
</evidence>
<dbReference type="EC" id="3.6.1.9" evidence="3"/>
<evidence type="ECO:0000313" key="5">
    <source>
        <dbReference type="Proteomes" id="UP000777440"/>
    </source>
</evidence>
<dbReference type="Pfam" id="PF02545">
    <property type="entry name" value="Maf"/>
    <property type="match status" value="1"/>
</dbReference>
<comment type="caution">
    <text evidence="4">The sequence shown here is derived from an EMBL/GenBank/DDBJ whole genome shotgun (WGS) entry which is preliminary data.</text>
</comment>
<dbReference type="Gene3D" id="3.90.950.10">
    <property type="match status" value="1"/>
</dbReference>
<dbReference type="PANTHER" id="PTHR43213:SF5">
    <property type="entry name" value="BIFUNCTIONAL DTTP_UTP PYROPHOSPHATASE_METHYLTRANSFERASE PROTEIN-RELATED"/>
    <property type="match status" value="1"/>
</dbReference>
<dbReference type="EMBL" id="JAEUAX010000016">
    <property type="protein sequence ID" value="MBW9111793.1"/>
    <property type="molecule type" value="Genomic_DNA"/>
</dbReference>
<dbReference type="NCBIfam" id="TIGR00172">
    <property type="entry name" value="maf"/>
    <property type="match status" value="1"/>
</dbReference>
<accession>A0ABS7I7P4</accession>
<name>A0ABS7I7P4_9MICO</name>
<evidence type="ECO:0000313" key="4">
    <source>
        <dbReference type="EMBL" id="MBW9111793.1"/>
    </source>
</evidence>
<evidence type="ECO:0000256" key="3">
    <source>
        <dbReference type="HAMAP-Rule" id="MF_00528"/>
    </source>
</evidence>
<keyword evidence="2 3" id="KW-0378">Hydrolase</keyword>
<dbReference type="SUPFAM" id="SSF52972">
    <property type="entry name" value="ITPase-like"/>
    <property type="match status" value="1"/>
</dbReference>
<gene>
    <name evidence="4" type="primary">maf</name>
    <name evidence="4" type="ORF">JNB61_18635</name>
</gene>
<dbReference type="HAMAP" id="MF_00528">
    <property type="entry name" value="Maf"/>
    <property type="match status" value="1"/>
</dbReference>
<keyword evidence="3" id="KW-0963">Cytoplasm</keyword>
<feature type="active site" description="Proton acceptor" evidence="3">
    <location>
        <position position="83"/>
    </location>
</feature>
<comment type="similarity">
    <text evidence="3">Belongs to the Maf family.</text>
</comment>
<reference evidence="4 5" key="1">
    <citation type="journal article" date="2021" name="MBio">
        <title>Poor Competitiveness of Bradyrhizobium in Pigeon Pea Root Colonization in Indian Soils.</title>
        <authorList>
            <person name="Chalasani D."/>
            <person name="Basu A."/>
            <person name="Pullabhotla S.V.S.R.N."/>
            <person name="Jorrin B."/>
            <person name="Neal A.L."/>
            <person name="Poole P.S."/>
            <person name="Podile A.R."/>
            <person name="Tkacz A."/>
        </authorList>
    </citation>
    <scope>NUCLEOTIDE SEQUENCE [LARGE SCALE GENOMIC DNA]</scope>
    <source>
        <strain evidence="4 5">HU12</strain>
    </source>
</reference>
<comment type="function">
    <text evidence="3">Nucleoside triphosphate pyrophosphatase. May have a dual role in cell division arrest and in preventing the incorporation of modified nucleotides into cellular nucleic acids.</text>
</comment>
<sequence length="235" mass="24964">MRVCLASTSPARLMLLGQFGIRPLTVAPDVDEEAVIAAVEAAEARTLAPDEHVLLLARRKAADVAARLRDDIPDFDGIVIGGDSMFELDGEVLGKPYTPENAAARWRAMRGRTGVLHSGHAVVRIQPGEPPREVHATAAASVSFVADVTDAEIDAYVGTGEPLHVAGAFTVDSLGGAFIERVDGDPSTVVGMSVSTLRRLVREVGVDWTALWNTSDPSLERPEIGENTFAEEGAE</sequence>
<comment type="cofactor">
    <cofactor evidence="1 3">
        <name>a divalent metal cation</name>
        <dbReference type="ChEBI" id="CHEBI:60240"/>
    </cofactor>
</comment>
<comment type="caution">
    <text evidence="3">Lacks conserved residue(s) required for the propagation of feature annotation.</text>
</comment>
<dbReference type="Proteomes" id="UP000777440">
    <property type="component" value="Unassembled WGS sequence"/>
</dbReference>
<dbReference type="PIRSF" id="PIRSF006305">
    <property type="entry name" value="Maf"/>
    <property type="match status" value="1"/>
</dbReference>
<dbReference type="InterPro" id="IPR029001">
    <property type="entry name" value="ITPase-like_fam"/>
</dbReference>
<proteinExistence type="inferred from homology"/>
<comment type="catalytic activity">
    <reaction evidence="3">
        <text>a 2'-deoxyribonucleoside 5'-triphosphate + H2O = a 2'-deoxyribonucleoside 5'-phosphate + diphosphate + H(+)</text>
        <dbReference type="Rhea" id="RHEA:44644"/>
        <dbReference type="ChEBI" id="CHEBI:15377"/>
        <dbReference type="ChEBI" id="CHEBI:15378"/>
        <dbReference type="ChEBI" id="CHEBI:33019"/>
        <dbReference type="ChEBI" id="CHEBI:61560"/>
        <dbReference type="ChEBI" id="CHEBI:65317"/>
        <dbReference type="EC" id="3.6.1.9"/>
    </reaction>
</comment>
<dbReference type="PANTHER" id="PTHR43213">
    <property type="entry name" value="BIFUNCTIONAL DTTP/UTP PYROPHOSPHATASE/METHYLTRANSFERASE PROTEIN-RELATED"/>
    <property type="match status" value="1"/>
</dbReference>
<keyword evidence="3" id="KW-0546">Nucleotide metabolism</keyword>
<dbReference type="CDD" id="cd00555">
    <property type="entry name" value="Maf"/>
    <property type="match status" value="1"/>
</dbReference>
<comment type="catalytic activity">
    <reaction evidence="3">
        <text>a ribonucleoside 5'-triphosphate + H2O = a ribonucleoside 5'-phosphate + diphosphate + H(+)</text>
        <dbReference type="Rhea" id="RHEA:23996"/>
        <dbReference type="ChEBI" id="CHEBI:15377"/>
        <dbReference type="ChEBI" id="CHEBI:15378"/>
        <dbReference type="ChEBI" id="CHEBI:33019"/>
        <dbReference type="ChEBI" id="CHEBI:58043"/>
        <dbReference type="ChEBI" id="CHEBI:61557"/>
        <dbReference type="EC" id="3.6.1.9"/>
    </reaction>
</comment>
<evidence type="ECO:0000256" key="1">
    <source>
        <dbReference type="ARBA" id="ARBA00001968"/>
    </source>
</evidence>
<protein>
    <recommendedName>
        <fullName evidence="3">Nucleoside triphosphate pyrophosphatase</fullName>
        <ecNumber evidence="3">3.6.1.9</ecNumber>
    </recommendedName>
    <alternativeName>
        <fullName evidence="3">Nucleotide pyrophosphatase</fullName>
        <shortName evidence="3">Nucleotide PPase</shortName>
    </alternativeName>
</protein>
<keyword evidence="5" id="KW-1185">Reference proteome</keyword>
<organism evidence="4 5">
    <name type="scientific">Microbacterium ureisolvens</name>
    <dbReference type="NCBI Taxonomy" id="2781186"/>
    <lineage>
        <taxon>Bacteria</taxon>
        <taxon>Bacillati</taxon>
        <taxon>Actinomycetota</taxon>
        <taxon>Actinomycetes</taxon>
        <taxon>Micrococcales</taxon>
        <taxon>Microbacteriaceae</taxon>
        <taxon>Microbacterium</taxon>
    </lineage>
</organism>
<dbReference type="InterPro" id="IPR003697">
    <property type="entry name" value="Maf-like"/>
</dbReference>
<comment type="subcellular location">
    <subcellularLocation>
        <location evidence="3">Cytoplasm</location>
    </subcellularLocation>
</comment>